<sequence>MIKSDLGRYYLDMYGGNIDSLKADIINRNREYTYIDRRSDQV</sequence>
<dbReference type="EMBL" id="BK016114">
    <property type="protein sequence ID" value="DAF96145.1"/>
    <property type="molecule type" value="Genomic_DNA"/>
</dbReference>
<accession>A0A8S5UNS9</accession>
<organism evidence="1">
    <name type="scientific">Podoviridae sp. ctG4L18</name>
    <dbReference type="NCBI Taxonomy" id="2825234"/>
    <lineage>
        <taxon>Viruses</taxon>
        <taxon>Duplodnaviria</taxon>
        <taxon>Heunggongvirae</taxon>
        <taxon>Uroviricota</taxon>
        <taxon>Caudoviricetes</taxon>
    </lineage>
</organism>
<proteinExistence type="predicted"/>
<protein>
    <submittedName>
        <fullName evidence="1">Uncharacterized protein</fullName>
    </submittedName>
</protein>
<name>A0A8S5UNS9_9CAUD</name>
<evidence type="ECO:0000313" key="1">
    <source>
        <dbReference type="EMBL" id="DAF96145.1"/>
    </source>
</evidence>
<reference evidence="1" key="1">
    <citation type="journal article" date="2021" name="Proc. Natl. Acad. Sci. U.S.A.">
        <title>A Catalog of Tens of Thousands of Viruses from Human Metagenomes Reveals Hidden Associations with Chronic Diseases.</title>
        <authorList>
            <person name="Tisza M.J."/>
            <person name="Buck C.B."/>
        </authorList>
    </citation>
    <scope>NUCLEOTIDE SEQUENCE</scope>
    <source>
        <strain evidence="1">CtG4L18</strain>
    </source>
</reference>